<feature type="compositionally biased region" description="Polar residues" evidence="1">
    <location>
        <begin position="46"/>
        <end position="56"/>
    </location>
</feature>
<organism evidence="3 4">
    <name type="scientific">Panagrellus redivivus</name>
    <name type="common">Microworm</name>
    <dbReference type="NCBI Taxonomy" id="6233"/>
    <lineage>
        <taxon>Eukaryota</taxon>
        <taxon>Metazoa</taxon>
        <taxon>Ecdysozoa</taxon>
        <taxon>Nematoda</taxon>
        <taxon>Chromadorea</taxon>
        <taxon>Rhabditida</taxon>
        <taxon>Tylenchina</taxon>
        <taxon>Panagrolaimomorpha</taxon>
        <taxon>Panagrolaimoidea</taxon>
        <taxon>Panagrolaimidae</taxon>
        <taxon>Panagrellus</taxon>
    </lineage>
</organism>
<sequence length="86" mass="9404">MKAYFTLLIALLAMSCVYSIPVGNTQLCHHSTTPASIPNVPPSSAAADNQASSGSITARRPRFFAQQRRFTKIPPFVAESHHTRSF</sequence>
<evidence type="ECO:0000313" key="4">
    <source>
        <dbReference type="WBParaSite" id="Pan_g1264.t1"/>
    </source>
</evidence>
<feature type="region of interest" description="Disordered" evidence="1">
    <location>
        <begin position="32"/>
        <end position="59"/>
    </location>
</feature>
<evidence type="ECO:0000256" key="2">
    <source>
        <dbReference type="SAM" id="SignalP"/>
    </source>
</evidence>
<dbReference type="PROSITE" id="PS51257">
    <property type="entry name" value="PROKAR_LIPOPROTEIN"/>
    <property type="match status" value="1"/>
</dbReference>
<feature type="chain" id="PRO_5028887398" evidence="2">
    <location>
        <begin position="20"/>
        <end position="86"/>
    </location>
</feature>
<keyword evidence="3" id="KW-1185">Reference proteome</keyword>
<evidence type="ECO:0000256" key="1">
    <source>
        <dbReference type="SAM" id="MobiDB-lite"/>
    </source>
</evidence>
<keyword evidence="2" id="KW-0732">Signal</keyword>
<feature type="signal peptide" evidence="2">
    <location>
        <begin position="1"/>
        <end position="19"/>
    </location>
</feature>
<dbReference type="WBParaSite" id="Pan_g1264.t1">
    <property type="protein sequence ID" value="Pan_g1264.t1"/>
    <property type="gene ID" value="Pan_g1264"/>
</dbReference>
<reference evidence="3" key="1">
    <citation type="journal article" date="2013" name="Genetics">
        <title>The draft genome and transcriptome of Panagrellus redivivus are shaped by the harsh demands of a free-living lifestyle.</title>
        <authorList>
            <person name="Srinivasan J."/>
            <person name="Dillman A.R."/>
            <person name="Macchietto M.G."/>
            <person name="Heikkinen L."/>
            <person name="Lakso M."/>
            <person name="Fracchia K.M."/>
            <person name="Antoshechkin I."/>
            <person name="Mortazavi A."/>
            <person name="Wong G."/>
            <person name="Sternberg P.W."/>
        </authorList>
    </citation>
    <scope>NUCLEOTIDE SEQUENCE [LARGE SCALE GENOMIC DNA]</scope>
    <source>
        <strain evidence="3">MT8872</strain>
    </source>
</reference>
<dbReference type="AlphaFoldDB" id="A0A7E4UTJ9"/>
<reference evidence="4" key="2">
    <citation type="submission" date="2020-10" db="UniProtKB">
        <authorList>
            <consortium name="WormBaseParasite"/>
        </authorList>
    </citation>
    <scope>IDENTIFICATION</scope>
</reference>
<protein>
    <submittedName>
        <fullName evidence="4">Secreted protein</fullName>
    </submittedName>
</protein>
<dbReference type="Proteomes" id="UP000492821">
    <property type="component" value="Unassembled WGS sequence"/>
</dbReference>
<evidence type="ECO:0000313" key="3">
    <source>
        <dbReference type="Proteomes" id="UP000492821"/>
    </source>
</evidence>
<proteinExistence type="predicted"/>
<accession>A0A7E4UTJ9</accession>
<name>A0A7E4UTJ9_PANRE</name>